<dbReference type="EMBL" id="ALPT02000002">
    <property type="protein sequence ID" value="KGA99063.1"/>
    <property type="molecule type" value="Genomic_DNA"/>
</dbReference>
<evidence type="ECO:0000313" key="15">
    <source>
        <dbReference type="EMBL" id="AFV25701.1"/>
    </source>
</evidence>
<comment type="similarity">
    <text evidence="10">Belongs to the binding-protein-dependent transport system permease family. OppBC subfamily.</text>
</comment>
<keyword evidence="7" id="KW-0406">Ion transport</keyword>
<feature type="transmembrane region" description="Helical" evidence="13">
    <location>
        <begin position="12"/>
        <end position="29"/>
    </location>
</feature>
<feature type="transmembrane region" description="Helical" evidence="13">
    <location>
        <begin position="136"/>
        <end position="159"/>
    </location>
</feature>
<dbReference type="InterPro" id="IPR050045">
    <property type="entry name" value="Opp2B"/>
</dbReference>
<sequence length="313" mass="35388">MKYVFKKLIEMVTFLLILSVVSFIFMKLAPGDPVRVMLKTEDISISEEQLDAYRTELGFNEPILKQYLEWLSRFLQFDFGESYITKQPVKEELLSRLPSTILLASTSLLVMLIVAFPLGVLAALYRNSWVDYISRLLALVGAAIPSFWLGLIFVQVFAVKLGWFPSMGKGSWQHLVLPSLTLGLAMSSVYMRLIRANLIESLNQEFIKAAHARGLKKSKILFQYAFRHSLAPIITLLGMSLSSLLAGTVVIEVIFSYSGVGKFAIDAIAKRDYPVIQGYILLMGVLVIFINLLVDVCYRYIDPMIRVKEVRKV</sequence>
<dbReference type="SUPFAM" id="SSF161098">
    <property type="entry name" value="MetI-like"/>
    <property type="match status" value="1"/>
</dbReference>
<reference evidence="15" key="1">
    <citation type="submission" date="2012-07" db="EMBL/GenBank/DDBJ databases">
        <title>A Draft Genome for Bacillus alcalophilus strain ATCC 27647.</title>
        <authorList>
            <person name="Attie O."/>
            <person name="Jayaprakash A."/>
            <person name="Sachidanandam R."/>
            <person name="Shah H."/>
            <person name="Paulsen I."/>
            <person name="Morino M."/>
            <person name="Ito M."/>
            <person name="Krulwich T."/>
        </authorList>
    </citation>
    <scope>NUCLEOTIDE SEQUENCE</scope>
    <source>
        <strain evidence="15">ATCC 27647</strain>
    </source>
</reference>
<evidence type="ECO:0000256" key="7">
    <source>
        <dbReference type="ARBA" id="ARBA00023065"/>
    </source>
</evidence>
<keyword evidence="5 13" id="KW-0812">Transmembrane</keyword>
<gene>
    <name evidence="17" type="ORF">AJ85_02420</name>
    <name evidence="15" type="ORF">BalcAV1026</name>
    <name evidence="16" type="ORF">BALCAV_0201130</name>
</gene>
<feature type="domain" description="ABC transmembrane type-1" evidence="14">
    <location>
        <begin position="97"/>
        <end position="294"/>
    </location>
</feature>
<evidence type="ECO:0000313" key="18">
    <source>
        <dbReference type="Proteomes" id="UP000002754"/>
    </source>
</evidence>
<feature type="transmembrane region" description="Helical" evidence="13">
    <location>
        <begin position="278"/>
        <end position="301"/>
    </location>
</feature>
<dbReference type="Pfam" id="PF00528">
    <property type="entry name" value="BPD_transp_1"/>
    <property type="match status" value="1"/>
</dbReference>
<keyword evidence="8" id="KW-0921">Nickel transport</keyword>
<evidence type="ECO:0000256" key="2">
    <source>
        <dbReference type="ARBA" id="ARBA00022448"/>
    </source>
</evidence>
<dbReference type="InterPro" id="IPR045621">
    <property type="entry name" value="BPD_transp_1_N"/>
</dbReference>
<evidence type="ECO:0000256" key="3">
    <source>
        <dbReference type="ARBA" id="ARBA00022475"/>
    </source>
</evidence>
<evidence type="ECO:0000256" key="1">
    <source>
        <dbReference type="ARBA" id="ARBA00004651"/>
    </source>
</evidence>
<protein>
    <recommendedName>
        <fullName evidence="12">Nickel import system permease protein NikB</fullName>
    </recommendedName>
</protein>
<dbReference type="Pfam" id="PF19300">
    <property type="entry name" value="BPD_transp_1_N"/>
    <property type="match status" value="1"/>
</dbReference>
<evidence type="ECO:0000313" key="17">
    <source>
        <dbReference type="EMBL" id="THG88558.1"/>
    </source>
</evidence>
<evidence type="ECO:0000256" key="12">
    <source>
        <dbReference type="ARBA" id="ARBA00044774"/>
    </source>
</evidence>
<accession>J8TM92</accession>
<dbReference type="GO" id="GO:0015099">
    <property type="term" value="F:nickel cation transmembrane transporter activity"/>
    <property type="evidence" value="ECO:0007669"/>
    <property type="project" value="InterPro"/>
</dbReference>
<comment type="subunit">
    <text evidence="11">The complex is composed of two ATP-binding proteins (NikD and NikE), two transmembrane proteins (NikB and NikC) and a solute-binding protein (NikA).</text>
</comment>
<dbReference type="Gene3D" id="1.10.3720.10">
    <property type="entry name" value="MetI-like"/>
    <property type="match status" value="1"/>
</dbReference>
<keyword evidence="6 13" id="KW-1133">Transmembrane helix</keyword>
<keyword evidence="9 13" id="KW-0472">Membrane</keyword>
<dbReference type="InterPro" id="IPR035906">
    <property type="entry name" value="MetI-like_sf"/>
</dbReference>
<dbReference type="NCBIfam" id="NF045470">
    <property type="entry name" value="Opp2B"/>
    <property type="match status" value="1"/>
</dbReference>
<evidence type="ECO:0000313" key="19">
    <source>
        <dbReference type="Proteomes" id="UP000297014"/>
    </source>
</evidence>
<dbReference type="PANTHER" id="PTHR43163:SF6">
    <property type="entry name" value="DIPEPTIDE TRANSPORT SYSTEM PERMEASE PROTEIN DPPB-RELATED"/>
    <property type="match status" value="1"/>
</dbReference>
<dbReference type="InterPro" id="IPR000515">
    <property type="entry name" value="MetI-like"/>
</dbReference>
<dbReference type="GO" id="GO:0005886">
    <property type="term" value="C:plasma membrane"/>
    <property type="evidence" value="ECO:0007669"/>
    <property type="project" value="UniProtKB-SubCell"/>
</dbReference>
<dbReference type="eggNOG" id="COG0601">
    <property type="taxonomic scope" value="Bacteria"/>
</dbReference>
<dbReference type="AlphaFoldDB" id="J8TM92"/>
<dbReference type="RefSeq" id="WP_003321521.1">
    <property type="nucleotide sequence ID" value="NZ_ALPT02000002.1"/>
</dbReference>
<dbReference type="Proteomes" id="UP000002754">
    <property type="component" value="Unassembled WGS sequence"/>
</dbReference>
<evidence type="ECO:0000313" key="16">
    <source>
        <dbReference type="EMBL" id="KGA99063.1"/>
    </source>
</evidence>
<proteinExistence type="inferred from homology"/>
<dbReference type="PROSITE" id="PS50928">
    <property type="entry name" value="ABC_TM1"/>
    <property type="match status" value="1"/>
</dbReference>
<keyword evidence="3" id="KW-1003">Cell membrane</keyword>
<evidence type="ECO:0000256" key="6">
    <source>
        <dbReference type="ARBA" id="ARBA00022989"/>
    </source>
</evidence>
<evidence type="ECO:0000256" key="9">
    <source>
        <dbReference type="ARBA" id="ARBA00023136"/>
    </source>
</evidence>
<evidence type="ECO:0000256" key="10">
    <source>
        <dbReference type="ARBA" id="ARBA00024202"/>
    </source>
</evidence>
<dbReference type="STRING" id="1218173.BALCAV_0201130"/>
<evidence type="ECO:0000256" key="4">
    <source>
        <dbReference type="ARBA" id="ARBA00022596"/>
    </source>
</evidence>
<evidence type="ECO:0000256" key="8">
    <source>
        <dbReference type="ARBA" id="ARBA00023112"/>
    </source>
</evidence>
<feature type="transmembrane region" description="Helical" evidence="13">
    <location>
        <begin position="171"/>
        <end position="191"/>
    </location>
</feature>
<organism evidence="16 18">
    <name type="scientific">Alkalihalobacillus alcalophilus ATCC 27647 = CGMCC 1.3604</name>
    <dbReference type="NCBI Taxonomy" id="1218173"/>
    <lineage>
        <taxon>Bacteria</taxon>
        <taxon>Bacillati</taxon>
        <taxon>Bacillota</taxon>
        <taxon>Bacilli</taxon>
        <taxon>Bacillales</taxon>
        <taxon>Bacillaceae</taxon>
        <taxon>Alkalihalobacillus</taxon>
    </lineage>
</organism>
<dbReference type="OrthoDB" id="9773683at2"/>
<dbReference type="PANTHER" id="PTHR43163">
    <property type="entry name" value="DIPEPTIDE TRANSPORT SYSTEM PERMEASE PROTEIN DPPB-RELATED"/>
    <property type="match status" value="1"/>
</dbReference>
<name>J8TM92_ALKAL</name>
<evidence type="ECO:0000259" key="14">
    <source>
        <dbReference type="PROSITE" id="PS50928"/>
    </source>
</evidence>
<feature type="transmembrane region" description="Helical" evidence="13">
    <location>
        <begin position="233"/>
        <end position="258"/>
    </location>
</feature>
<feature type="transmembrane region" description="Helical" evidence="13">
    <location>
        <begin position="101"/>
        <end position="124"/>
    </location>
</feature>
<reference evidence="16 18" key="2">
    <citation type="journal article" date="2014" name="Genome Announc.">
        <title>Draft Genome Sequence of Bacillus alcalophilus AV1934, a Classic Alkaliphile Isolated from Human Feces in 1934.</title>
        <authorList>
            <person name="Attie O."/>
            <person name="Jayaprakash A."/>
            <person name="Shah H."/>
            <person name="Paulsen I.T."/>
            <person name="Morino M."/>
            <person name="Takahashi Y."/>
            <person name="Narumi I."/>
            <person name="Sachidanandam R."/>
            <person name="Satoh K."/>
            <person name="Ito M."/>
            <person name="Krulwich T.A."/>
        </authorList>
    </citation>
    <scope>NUCLEOTIDE SEQUENCE [LARGE SCALE GENOMIC DNA]</scope>
    <source>
        <strain evidence="16 18">AV1934</strain>
    </source>
</reference>
<dbReference type="Proteomes" id="UP000297014">
    <property type="component" value="Unassembled WGS sequence"/>
</dbReference>
<evidence type="ECO:0000256" key="5">
    <source>
        <dbReference type="ARBA" id="ARBA00022692"/>
    </source>
</evidence>
<dbReference type="EMBL" id="JX399278">
    <property type="protein sequence ID" value="AFV25701.1"/>
    <property type="molecule type" value="Genomic_DNA"/>
</dbReference>
<keyword evidence="18" id="KW-1185">Reference proteome</keyword>
<evidence type="ECO:0000256" key="11">
    <source>
        <dbReference type="ARBA" id="ARBA00038669"/>
    </source>
</evidence>
<keyword evidence="4" id="KW-0533">Nickel</keyword>
<dbReference type="CDD" id="cd06261">
    <property type="entry name" value="TM_PBP2"/>
    <property type="match status" value="1"/>
</dbReference>
<comment type="subcellular location">
    <subcellularLocation>
        <location evidence="1 13">Cell membrane</location>
        <topology evidence="1 13">Multi-pass membrane protein</topology>
    </subcellularLocation>
</comment>
<evidence type="ECO:0000256" key="13">
    <source>
        <dbReference type="RuleBase" id="RU363032"/>
    </source>
</evidence>
<dbReference type="EMBL" id="JALP01000372">
    <property type="protein sequence ID" value="THG88558.1"/>
    <property type="molecule type" value="Genomic_DNA"/>
</dbReference>
<keyword evidence="2 13" id="KW-0813">Transport</keyword>
<reference evidence="17 19" key="3">
    <citation type="submission" date="2014-01" db="EMBL/GenBank/DDBJ databases">
        <title>Draft genome sequencing of Bacillus alcalophilus CGMCC 1.3604.</title>
        <authorList>
            <person name="Yang J."/>
            <person name="Diao L."/>
            <person name="Yang S."/>
        </authorList>
    </citation>
    <scope>NUCLEOTIDE SEQUENCE [LARGE SCALE GENOMIC DNA]</scope>
    <source>
        <strain evidence="17 19">CGMCC 1.3604</strain>
    </source>
</reference>